<dbReference type="InterPro" id="IPR039697">
    <property type="entry name" value="Alcohol_dehydrogenase_Fe"/>
</dbReference>
<proteinExistence type="inferred from homology"/>
<dbReference type="GO" id="GO:0046872">
    <property type="term" value="F:metal ion binding"/>
    <property type="evidence" value="ECO:0007669"/>
    <property type="project" value="InterPro"/>
</dbReference>
<feature type="domain" description="Fe-containing alcohol dehydrogenase-like C-terminal" evidence="5">
    <location>
        <begin position="191"/>
        <end position="388"/>
    </location>
</feature>
<dbReference type="SUPFAM" id="SSF56796">
    <property type="entry name" value="Dehydroquinate synthase-like"/>
    <property type="match status" value="1"/>
</dbReference>
<evidence type="ECO:0000313" key="7">
    <source>
        <dbReference type="Proteomes" id="UP000584374"/>
    </source>
</evidence>
<dbReference type="FunFam" id="1.20.1090.10:FF:000001">
    <property type="entry name" value="Aldehyde-alcohol dehydrogenase"/>
    <property type="match status" value="1"/>
</dbReference>
<evidence type="ECO:0000313" key="6">
    <source>
        <dbReference type="EMBL" id="MBB5157272.1"/>
    </source>
</evidence>
<evidence type="ECO:0000259" key="4">
    <source>
        <dbReference type="Pfam" id="PF00465"/>
    </source>
</evidence>
<dbReference type="Gene3D" id="3.40.50.1970">
    <property type="match status" value="1"/>
</dbReference>
<dbReference type="PANTHER" id="PTHR11496:SF102">
    <property type="entry name" value="ALCOHOL DEHYDROGENASE 4"/>
    <property type="match status" value="1"/>
</dbReference>
<dbReference type="InterPro" id="IPR018211">
    <property type="entry name" value="ADH_Fe_CS"/>
</dbReference>
<protein>
    <submittedName>
        <fullName evidence="6">Alcohol dehydrogenase</fullName>
        <ecNumber evidence="6">1.1.1.1</ecNumber>
    </submittedName>
</protein>
<dbReference type="AlphaFoldDB" id="A0A840Q446"/>
<dbReference type="CDD" id="cd08194">
    <property type="entry name" value="Fe-ADH-like"/>
    <property type="match status" value="1"/>
</dbReference>
<evidence type="ECO:0000259" key="5">
    <source>
        <dbReference type="Pfam" id="PF25137"/>
    </source>
</evidence>
<keyword evidence="3" id="KW-0520">NAD</keyword>
<keyword evidence="2 6" id="KW-0560">Oxidoreductase</keyword>
<dbReference type="PANTHER" id="PTHR11496">
    <property type="entry name" value="ALCOHOL DEHYDROGENASE"/>
    <property type="match status" value="1"/>
</dbReference>
<evidence type="ECO:0000256" key="2">
    <source>
        <dbReference type="ARBA" id="ARBA00023002"/>
    </source>
</evidence>
<evidence type="ECO:0000256" key="3">
    <source>
        <dbReference type="ARBA" id="ARBA00023027"/>
    </source>
</evidence>
<dbReference type="InterPro" id="IPR001670">
    <property type="entry name" value="ADH_Fe/GldA"/>
</dbReference>
<dbReference type="PROSITE" id="PS00913">
    <property type="entry name" value="ADH_IRON_1"/>
    <property type="match status" value="1"/>
</dbReference>
<dbReference type="Proteomes" id="UP000584374">
    <property type="component" value="Unassembled WGS sequence"/>
</dbReference>
<name>A0A840Q446_9PSEU</name>
<dbReference type="Pfam" id="PF25137">
    <property type="entry name" value="ADH_Fe_C"/>
    <property type="match status" value="1"/>
</dbReference>
<reference evidence="6 7" key="1">
    <citation type="submission" date="2020-08" db="EMBL/GenBank/DDBJ databases">
        <title>Sequencing the genomes of 1000 actinobacteria strains.</title>
        <authorList>
            <person name="Klenk H.-P."/>
        </authorList>
    </citation>
    <scope>NUCLEOTIDE SEQUENCE [LARGE SCALE GENOMIC DNA]</scope>
    <source>
        <strain evidence="6 7">DSM 45584</strain>
    </source>
</reference>
<feature type="domain" description="Alcohol dehydrogenase iron-type/glycerol dehydrogenase GldA" evidence="4">
    <location>
        <begin position="12"/>
        <end position="179"/>
    </location>
</feature>
<dbReference type="InterPro" id="IPR056798">
    <property type="entry name" value="ADH_Fe_C"/>
</dbReference>
<dbReference type="FunFam" id="3.40.50.1970:FF:000003">
    <property type="entry name" value="Alcohol dehydrogenase, iron-containing"/>
    <property type="match status" value="1"/>
</dbReference>
<accession>A0A840Q446</accession>
<comment type="similarity">
    <text evidence="1">Belongs to the iron-containing alcohol dehydrogenase family.</text>
</comment>
<dbReference type="Pfam" id="PF00465">
    <property type="entry name" value="Fe-ADH"/>
    <property type="match status" value="1"/>
</dbReference>
<dbReference type="Gene3D" id="1.20.1090.10">
    <property type="entry name" value="Dehydroquinate synthase-like - alpha domain"/>
    <property type="match status" value="1"/>
</dbReference>
<sequence length="390" mass="40618">MNGAMTTQLSFPRFTRIGAGAVDELGTVLTHLGLKRPLVVTDSYLTTTGTAERLTKALVRAGLSPRLFSGTVPDPTTASLEAGLDVAGAHDADSVIGFGGGSPIDTAKALAVLAVNGGRMRDYKAPHVYTGPALPIIAVPTTAGSGSEATQFSVISDSETDEKMLCPGPSFLPIAAIVDFELTMSMPARLTADTGVDALTHAIEAYVSRKANPVSDALALSAIRTIAGNLETAYRDGQDRGAREAMMVASTQAGMAFSNSSVALVHGMSRPIGAHFHVAHGLSNAMLLPAVTRFSVSGAVGRYADCARTYGAAGDADPDGVAADKLVEAVTRLCRELDVPTPKSYGIDRREWDSLILTMAKQAVASGSPANNPRVPGISDIEELYRNVFD</sequence>
<keyword evidence="7" id="KW-1185">Reference proteome</keyword>
<organism evidence="6 7">
    <name type="scientific">Saccharopolyspora phatthalungensis</name>
    <dbReference type="NCBI Taxonomy" id="664693"/>
    <lineage>
        <taxon>Bacteria</taxon>
        <taxon>Bacillati</taxon>
        <taxon>Actinomycetota</taxon>
        <taxon>Actinomycetes</taxon>
        <taxon>Pseudonocardiales</taxon>
        <taxon>Pseudonocardiaceae</taxon>
        <taxon>Saccharopolyspora</taxon>
    </lineage>
</organism>
<gene>
    <name evidence="6" type="ORF">BJ970_004806</name>
</gene>
<dbReference type="EMBL" id="JACHIW010000001">
    <property type="protein sequence ID" value="MBB5157272.1"/>
    <property type="molecule type" value="Genomic_DNA"/>
</dbReference>
<dbReference type="GO" id="GO:0004022">
    <property type="term" value="F:alcohol dehydrogenase (NAD+) activity"/>
    <property type="evidence" value="ECO:0007669"/>
    <property type="project" value="UniProtKB-EC"/>
</dbReference>
<dbReference type="EC" id="1.1.1.1" evidence="6"/>
<comment type="caution">
    <text evidence="6">The sequence shown here is derived from an EMBL/GenBank/DDBJ whole genome shotgun (WGS) entry which is preliminary data.</text>
</comment>
<evidence type="ECO:0000256" key="1">
    <source>
        <dbReference type="ARBA" id="ARBA00007358"/>
    </source>
</evidence>
<dbReference type="RefSeq" id="WP_221467288.1">
    <property type="nucleotide sequence ID" value="NZ_JACHIW010000001.1"/>
</dbReference>